<dbReference type="OrthoDB" id="840343at2"/>
<gene>
    <name evidence="1" type="ORF">FUA48_08690</name>
</gene>
<proteinExistence type="predicted"/>
<name>A0A5B9FVB7_9FLAO</name>
<dbReference type="SUPFAM" id="SSF57783">
    <property type="entry name" value="Zinc beta-ribbon"/>
    <property type="match status" value="1"/>
</dbReference>
<evidence type="ECO:0000313" key="1">
    <source>
        <dbReference type="EMBL" id="QEE49658.1"/>
    </source>
</evidence>
<sequence length="956" mass="112357">MLQYDKTYLFDKTNGGLEYFHSVYPQSVGFEDKNKGFKIRDERTGSTHLFCKEGVWYIKDFGSGDNGLNCIDLCMQEENLEFLPAMKFLYQFFGLEAKTLQQFKPLREHKNTDLETGFYEIEYFDTIQQAELFAPFLTDDTCKEYNFYSVKSYQYVSYKRDVNGKQTKTKLLNTVTATAEYPIYAFKEEKFVKIYEPKNDKAYRFRFLGEKPQRHIYGWDRVFSQVDLKEIQRLRNVVKAYGDSQSSAAKEAKEQLDEVLLPCIIVGSGGSDSLNIASLGYDVVWLNSESEQLDFEEYRQLKEICKQVYYLPDIDTTGVKMAVKLGLQFLDLKTIWLPKKLLETNKKDFRDWIGNYKHLGLEKTKGALEKLITHALEFKWWKWNKKTGAYKYNYVSLLYFLEHQGFYMYKLQHRNQQKGQNTFIFIKIDGNVVREVTTPEIKSFVQDWLKENHISLEVLNMVISSQFLNEKGLQSLPSKELNFKIAGVSDQLFYFNNKTVRITAEGIEEVHPTKITNYVWQNKVLKHNIKLTDPQFKIQKDASGDWDIEVLEKENMFLNYLINGSRVHWRNELEEPFKDKSKEAKEKYYNDNRFNIAGANLDPDSIHEQKLHLINKIYTIGYLLHSYKDDAKPWCVYIMDNKLPEVASESHGGSGKSFGVSKILEYFKNYFYLEGRNQDLLRNQFIYDGIDEDTDVIFLDDAHYTLNFGFFFSILTGTLRVNPKHGKAFEIPFKQSPKLTITTNFVPTTLDPSTIRRLQLMVFSDYYHELTDEYQERRQIVDDFGGKRMFDENFSHNDFNLFYNFCIQCLQFYLSSSERHEAPEGNVKKRNLMQLMGDNFYEWAKSYFCDDKLNTFIPRKEIQDEYKAFVSGRVMSVQKQKNALDAFCKFNGWILNPKELLGSDGTIKKPYEDQQGKRQVLEHYYIKTDNATVDVETIEAKEAELPKKVDTEDLPF</sequence>
<accession>A0A5B9FVB7</accession>
<reference evidence="1 2" key="1">
    <citation type="submission" date="2019-08" db="EMBL/GenBank/DDBJ databases">
        <title>Flavobacterium alkalisoli sp. nov., isolated from rhizosphere soil of Suaeda salsa.</title>
        <authorList>
            <person name="Sun J.-Q."/>
            <person name="Xu L."/>
        </authorList>
    </citation>
    <scope>NUCLEOTIDE SEQUENCE [LARGE SCALE GENOMIC DNA]</scope>
    <source>
        <strain evidence="1 2">XS-5</strain>
    </source>
</reference>
<organism evidence="1 2">
    <name type="scientific">Flavobacterium alkalisoli</name>
    <dbReference type="NCBI Taxonomy" id="2602769"/>
    <lineage>
        <taxon>Bacteria</taxon>
        <taxon>Pseudomonadati</taxon>
        <taxon>Bacteroidota</taxon>
        <taxon>Flavobacteriia</taxon>
        <taxon>Flavobacteriales</taxon>
        <taxon>Flavobacteriaceae</taxon>
        <taxon>Flavobacterium</taxon>
    </lineage>
</organism>
<dbReference type="RefSeq" id="WP_147583166.1">
    <property type="nucleotide sequence ID" value="NZ_CP042831.1"/>
</dbReference>
<dbReference type="KEGG" id="fak:FUA48_08690"/>
<dbReference type="EMBL" id="CP042831">
    <property type="protein sequence ID" value="QEE49658.1"/>
    <property type="molecule type" value="Genomic_DNA"/>
</dbReference>
<dbReference type="Proteomes" id="UP000321222">
    <property type="component" value="Chromosome"/>
</dbReference>
<protein>
    <submittedName>
        <fullName evidence="1">Uncharacterized protein</fullName>
    </submittedName>
</protein>
<keyword evidence="2" id="KW-1185">Reference proteome</keyword>
<evidence type="ECO:0000313" key="2">
    <source>
        <dbReference type="Proteomes" id="UP000321222"/>
    </source>
</evidence>
<dbReference type="AlphaFoldDB" id="A0A5B9FVB7"/>